<dbReference type="Proteomes" id="UP000578000">
    <property type="component" value="Unassembled WGS sequence"/>
</dbReference>
<name>A0A841QEN6_9PROT</name>
<reference evidence="3 4" key="1">
    <citation type="submission" date="2020-08" db="EMBL/GenBank/DDBJ databases">
        <title>Genomic Encyclopedia of Type Strains, Phase IV (KMG-IV): sequencing the most valuable type-strain genomes for metagenomic binning, comparative biology and taxonomic classification.</title>
        <authorList>
            <person name="Goeker M."/>
        </authorList>
    </citation>
    <scope>NUCLEOTIDE SEQUENCE [LARGE SCALE GENOMIC DNA]</scope>
    <source>
        <strain evidence="3 4">DSM 4491</strain>
    </source>
</reference>
<dbReference type="EMBL" id="JACHIE010000005">
    <property type="protein sequence ID" value="MBB6457011.1"/>
    <property type="molecule type" value="Genomic_DNA"/>
</dbReference>
<gene>
    <name evidence="3" type="ORF">HNR55_001594</name>
</gene>
<feature type="chain" id="PRO_5032971343" evidence="2">
    <location>
        <begin position="26"/>
        <end position="71"/>
    </location>
</feature>
<dbReference type="AlphaFoldDB" id="A0A841QEN6"/>
<protein>
    <submittedName>
        <fullName evidence="3">Uncharacterized protein</fullName>
    </submittedName>
</protein>
<feature type="compositionally biased region" description="Basic residues" evidence="1">
    <location>
        <begin position="51"/>
        <end position="64"/>
    </location>
</feature>
<keyword evidence="2" id="KW-0732">Signal</keyword>
<feature type="signal peptide" evidence="2">
    <location>
        <begin position="1"/>
        <end position="25"/>
    </location>
</feature>
<proteinExistence type="predicted"/>
<evidence type="ECO:0000256" key="1">
    <source>
        <dbReference type="SAM" id="MobiDB-lite"/>
    </source>
</evidence>
<evidence type="ECO:0000256" key="2">
    <source>
        <dbReference type="SAM" id="SignalP"/>
    </source>
</evidence>
<feature type="region of interest" description="Disordered" evidence="1">
    <location>
        <begin position="25"/>
        <end position="71"/>
    </location>
</feature>
<sequence>MMSRFLIGTLVMTLTFASIVPAAMAQSGPTPTATADIPSSAGKPADAPKEKAHKAKKGHNKKVKASPTDKP</sequence>
<organism evidence="3 4">
    <name type="scientific">Acetobacter lovaniensis</name>
    <dbReference type="NCBI Taxonomy" id="104100"/>
    <lineage>
        <taxon>Bacteria</taxon>
        <taxon>Pseudomonadati</taxon>
        <taxon>Pseudomonadota</taxon>
        <taxon>Alphaproteobacteria</taxon>
        <taxon>Acetobacterales</taxon>
        <taxon>Acetobacteraceae</taxon>
        <taxon>Acetobacter</taxon>
    </lineage>
</organism>
<keyword evidence="4" id="KW-1185">Reference proteome</keyword>
<accession>A0A841QEN6</accession>
<evidence type="ECO:0000313" key="4">
    <source>
        <dbReference type="Proteomes" id="UP000578000"/>
    </source>
</evidence>
<dbReference type="RefSeq" id="WP_166112794.1">
    <property type="nucleotide sequence ID" value="NZ_BAABDB010000040.1"/>
</dbReference>
<evidence type="ECO:0000313" key="3">
    <source>
        <dbReference type="EMBL" id="MBB6457011.1"/>
    </source>
</evidence>
<comment type="caution">
    <text evidence="3">The sequence shown here is derived from an EMBL/GenBank/DDBJ whole genome shotgun (WGS) entry which is preliminary data.</text>
</comment>